<dbReference type="AlphaFoldDB" id="A0A179SVM1"/>
<dbReference type="EMBL" id="LWSG01000018">
    <property type="protein sequence ID" value="OAS85787.1"/>
    <property type="molecule type" value="Genomic_DNA"/>
</dbReference>
<keyword evidence="6 9" id="KW-0812">Transmembrane</keyword>
<dbReference type="GO" id="GO:0043190">
    <property type="term" value="C:ATP-binding cassette (ABC) transporter complex"/>
    <property type="evidence" value="ECO:0007669"/>
    <property type="project" value="InterPro"/>
</dbReference>
<sequence length="260" mass="30230">MVESIKQLREHKGFILALAQRELNAKYKQSFLGKLWIVIQPFMFMLILTVVFSKFARLPSEGVPYPLFFLTALLPWNFFTNAVSAAPSVIVGQTGLIKQRAFYRLSLVVNRMITESINYFYSLISLVIIFIYFQVTLSWTMLLIVPLFLLQSFLIMGFMMLLSSLNVYVRDIGLATPIVTRLWFYLSPVIYSYELIGEEYRKWLILNPMTGILDAYRKVLLHQQMPEWIPLAYTVGFSIVIFIIGFIVFNKLEKKFADVL</sequence>
<dbReference type="STRING" id="152268.A6K24_23330"/>
<keyword evidence="12" id="KW-1185">Reference proteome</keyword>
<feature type="transmembrane region" description="Helical" evidence="9">
    <location>
        <begin position="228"/>
        <end position="249"/>
    </location>
</feature>
<protein>
    <recommendedName>
        <fullName evidence="9">Transport permease protein</fullName>
    </recommendedName>
</protein>
<comment type="subcellular location">
    <subcellularLocation>
        <location evidence="1">Cell inner membrane</location>
        <topology evidence="1">Multi-pass membrane protein</topology>
    </subcellularLocation>
    <subcellularLocation>
        <location evidence="9">Cell membrane</location>
        <topology evidence="9">Multi-pass membrane protein</topology>
    </subcellularLocation>
</comment>
<comment type="caution">
    <text evidence="11">The sequence shown here is derived from an EMBL/GenBank/DDBJ whole genome shotgun (WGS) entry which is preliminary data.</text>
</comment>
<feature type="transmembrane region" description="Helical" evidence="9">
    <location>
        <begin position="118"/>
        <end position="135"/>
    </location>
</feature>
<feature type="domain" description="ABC transmembrane type-2" evidence="10">
    <location>
        <begin position="32"/>
        <end position="252"/>
    </location>
</feature>
<reference evidence="12" key="1">
    <citation type="submission" date="2016-04" db="EMBL/GenBank/DDBJ databases">
        <authorList>
            <person name="Lyu Z."/>
            <person name="Lyu W."/>
        </authorList>
    </citation>
    <scope>NUCLEOTIDE SEQUENCE [LARGE SCALE GENOMIC DNA]</scope>
    <source>
        <strain evidence="12">C44</strain>
    </source>
</reference>
<proteinExistence type="inferred from homology"/>
<dbReference type="PRINTS" id="PR00164">
    <property type="entry name" value="ABC2TRNSPORT"/>
</dbReference>
<evidence type="ECO:0000256" key="6">
    <source>
        <dbReference type="ARBA" id="ARBA00022692"/>
    </source>
</evidence>
<dbReference type="InterPro" id="IPR013525">
    <property type="entry name" value="ABC2_TM"/>
</dbReference>
<evidence type="ECO:0000256" key="7">
    <source>
        <dbReference type="ARBA" id="ARBA00022989"/>
    </source>
</evidence>
<keyword evidence="5" id="KW-0997">Cell inner membrane</keyword>
<evidence type="ECO:0000313" key="11">
    <source>
        <dbReference type="EMBL" id="OAS85787.1"/>
    </source>
</evidence>
<feature type="transmembrane region" description="Helical" evidence="9">
    <location>
        <begin position="35"/>
        <end position="56"/>
    </location>
</feature>
<evidence type="ECO:0000256" key="4">
    <source>
        <dbReference type="ARBA" id="ARBA00022475"/>
    </source>
</evidence>
<evidence type="ECO:0000256" key="9">
    <source>
        <dbReference type="RuleBase" id="RU361157"/>
    </source>
</evidence>
<dbReference type="OrthoDB" id="9794365at2"/>
<accession>A0A179SVM1</accession>
<dbReference type="Pfam" id="PF01061">
    <property type="entry name" value="ABC2_membrane"/>
    <property type="match status" value="1"/>
</dbReference>
<feature type="transmembrane region" description="Helical" evidence="9">
    <location>
        <begin position="174"/>
        <end position="193"/>
    </location>
</feature>
<keyword evidence="8 9" id="KW-0472">Membrane</keyword>
<evidence type="ECO:0000259" key="10">
    <source>
        <dbReference type="PROSITE" id="PS51012"/>
    </source>
</evidence>
<evidence type="ECO:0000256" key="8">
    <source>
        <dbReference type="ARBA" id="ARBA00023136"/>
    </source>
</evidence>
<dbReference type="PANTHER" id="PTHR30413:SF8">
    <property type="entry name" value="TRANSPORT PERMEASE PROTEIN"/>
    <property type="match status" value="1"/>
</dbReference>
<keyword evidence="7 9" id="KW-1133">Transmembrane helix</keyword>
<dbReference type="Proteomes" id="UP000078534">
    <property type="component" value="Unassembled WGS sequence"/>
</dbReference>
<keyword evidence="4 9" id="KW-1003">Cell membrane</keyword>
<feature type="transmembrane region" description="Helical" evidence="9">
    <location>
        <begin position="76"/>
        <end position="97"/>
    </location>
</feature>
<organism evidence="11 12">
    <name type="scientific">Metabacillus litoralis</name>
    <dbReference type="NCBI Taxonomy" id="152268"/>
    <lineage>
        <taxon>Bacteria</taxon>
        <taxon>Bacillati</taxon>
        <taxon>Bacillota</taxon>
        <taxon>Bacilli</taxon>
        <taxon>Bacillales</taxon>
        <taxon>Bacillaceae</taxon>
        <taxon>Metabacillus</taxon>
    </lineage>
</organism>
<comment type="similarity">
    <text evidence="2 9">Belongs to the ABC-2 integral membrane protein family.</text>
</comment>
<gene>
    <name evidence="11" type="ORF">A6K24_23330</name>
</gene>
<dbReference type="RefSeq" id="WP_066333152.1">
    <property type="nucleotide sequence ID" value="NZ_LWSG01000018.1"/>
</dbReference>
<dbReference type="GO" id="GO:0140359">
    <property type="term" value="F:ABC-type transporter activity"/>
    <property type="evidence" value="ECO:0007669"/>
    <property type="project" value="InterPro"/>
</dbReference>
<dbReference type="InterPro" id="IPR047817">
    <property type="entry name" value="ABC2_TM_bact-type"/>
</dbReference>
<evidence type="ECO:0000256" key="3">
    <source>
        <dbReference type="ARBA" id="ARBA00022448"/>
    </source>
</evidence>
<dbReference type="PANTHER" id="PTHR30413">
    <property type="entry name" value="INNER MEMBRANE TRANSPORT PERMEASE"/>
    <property type="match status" value="1"/>
</dbReference>
<evidence type="ECO:0000256" key="2">
    <source>
        <dbReference type="ARBA" id="ARBA00007783"/>
    </source>
</evidence>
<dbReference type="PROSITE" id="PS51012">
    <property type="entry name" value="ABC_TM2"/>
    <property type="match status" value="1"/>
</dbReference>
<evidence type="ECO:0000256" key="5">
    <source>
        <dbReference type="ARBA" id="ARBA00022519"/>
    </source>
</evidence>
<evidence type="ECO:0000313" key="12">
    <source>
        <dbReference type="Proteomes" id="UP000078534"/>
    </source>
</evidence>
<keyword evidence="3 9" id="KW-0813">Transport</keyword>
<evidence type="ECO:0000256" key="1">
    <source>
        <dbReference type="ARBA" id="ARBA00004429"/>
    </source>
</evidence>
<dbReference type="GO" id="GO:0015920">
    <property type="term" value="P:lipopolysaccharide transport"/>
    <property type="evidence" value="ECO:0007669"/>
    <property type="project" value="TreeGrafter"/>
</dbReference>
<feature type="transmembrane region" description="Helical" evidence="9">
    <location>
        <begin position="141"/>
        <end position="162"/>
    </location>
</feature>
<dbReference type="InterPro" id="IPR000412">
    <property type="entry name" value="ABC_2_transport"/>
</dbReference>
<name>A0A179SVM1_9BACI</name>